<comment type="caution">
    <text evidence="4">The sequence shown here is derived from an EMBL/GenBank/DDBJ whole genome shotgun (WGS) entry which is preliminary data.</text>
</comment>
<dbReference type="AlphaFoldDB" id="A0A2M9ZJP0"/>
<dbReference type="Proteomes" id="UP000231962">
    <property type="component" value="Unassembled WGS sequence"/>
</dbReference>
<name>A0A2M9ZJP0_9LEPT</name>
<keyword evidence="5" id="KW-1185">Reference proteome</keyword>
<evidence type="ECO:0000259" key="2">
    <source>
        <dbReference type="PROSITE" id="PS51084"/>
    </source>
</evidence>
<organism evidence="4 6">
    <name type="scientific">Leptospira perolatii</name>
    <dbReference type="NCBI Taxonomy" id="2023191"/>
    <lineage>
        <taxon>Bacteria</taxon>
        <taxon>Pseudomonadati</taxon>
        <taxon>Spirochaetota</taxon>
        <taxon>Spirochaetia</taxon>
        <taxon>Leptospirales</taxon>
        <taxon>Leptospiraceae</taxon>
        <taxon>Leptospira</taxon>
    </lineage>
</organism>
<evidence type="ECO:0000256" key="1">
    <source>
        <dbReference type="PROSITE-ProRule" id="PRU00464"/>
    </source>
</evidence>
<dbReference type="Proteomes" id="UP000231990">
    <property type="component" value="Unassembled WGS sequence"/>
</dbReference>
<evidence type="ECO:0000313" key="5">
    <source>
        <dbReference type="Proteomes" id="UP000231962"/>
    </source>
</evidence>
<feature type="short sequence motif" description="Histidine triad motif" evidence="1">
    <location>
        <begin position="99"/>
        <end position="103"/>
    </location>
</feature>
<dbReference type="OrthoDB" id="9784774at2"/>
<accession>A0A2M9ZJP0</accession>
<dbReference type="PROSITE" id="PS51084">
    <property type="entry name" value="HIT_2"/>
    <property type="match status" value="1"/>
</dbReference>
<dbReference type="Pfam" id="PF01230">
    <property type="entry name" value="HIT"/>
    <property type="match status" value="1"/>
</dbReference>
<keyword evidence="4" id="KW-0378">Hydrolase</keyword>
<dbReference type="EMBL" id="NPDZ01000011">
    <property type="protein sequence ID" value="PJZ72277.1"/>
    <property type="molecule type" value="Genomic_DNA"/>
</dbReference>
<dbReference type="EMBL" id="NPDY01000009">
    <property type="protein sequence ID" value="PJZ69452.1"/>
    <property type="molecule type" value="Genomic_DNA"/>
</dbReference>
<reference evidence="5 6" key="1">
    <citation type="submission" date="2017-07" db="EMBL/GenBank/DDBJ databases">
        <title>Leptospira spp. isolated from tropical soils.</title>
        <authorList>
            <person name="Thibeaux R."/>
            <person name="Iraola G."/>
            <person name="Ferres I."/>
            <person name="Bierque E."/>
            <person name="Girault D."/>
            <person name="Soupe-Gilbert M.-E."/>
            <person name="Picardeau M."/>
            <person name="Goarant C."/>
        </authorList>
    </citation>
    <scope>NUCLEOTIDE SEQUENCE [LARGE SCALE GENOMIC DNA]</scope>
    <source>
        <strain evidence="4 6">FH1-B-B1</strain>
        <strain evidence="3 5">FH1-B-C1</strain>
    </source>
</reference>
<sequence>MDSANENQACAICRILKSGKIFGEIARTEYFLIRHSEPEKKLPGYLYIEPFRHLENYTEWTTQEFLDFGKALQKASAWIYSKYSPKKVYTVSIAEKVPHMHFHLVPRYEELKGPEYIRLALDGLLEPPAGIPFPNLETE</sequence>
<protein>
    <submittedName>
        <fullName evidence="4">HIT family hydrolase</fullName>
    </submittedName>
</protein>
<proteinExistence type="predicted"/>
<dbReference type="Gene3D" id="3.30.428.10">
    <property type="entry name" value="HIT-like"/>
    <property type="match status" value="1"/>
</dbReference>
<dbReference type="GO" id="GO:0016787">
    <property type="term" value="F:hydrolase activity"/>
    <property type="evidence" value="ECO:0007669"/>
    <property type="project" value="UniProtKB-KW"/>
</dbReference>
<evidence type="ECO:0000313" key="6">
    <source>
        <dbReference type="Proteomes" id="UP000231990"/>
    </source>
</evidence>
<evidence type="ECO:0000313" key="3">
    <source>
        <dbReference type="EMBL" id="PJZ69452.1"/>
    </source>
</evidence>
<dbReference type="InterPro" id="IPR036265">
    <property type="entry name" value="HIT-like_sf"/>
</dbReference>
<feature type="domain" description="HIT" evidence="2">
    <location>
        <begin position="43"/>
        <end position="116"/>
    </location>
</feature>
<dbReference type="InterPro" id="IPR011146">
    <property type="entry name" value="HIT-like"/>
</dbReference>
<dbReference type="SUPFAM" id="SSF54197">
    <property type="entry name" value="HIT-like"/>
    <property type="match status" value="1"/>
</dbReference>
<gene>
    <name evidence="3" type="ORF">CH360_10590</name>
    <name evidence="4" type="ORF">CH373_15250</name>
</gene>
<evidence type="ECO:0000313" key="4">
    <source>
        <dbReference type="EMBL" id="PJZ72277.1"/>
    </source>
</evidence>